<gene>
    <name evidence="1" type="ORF">M3M28_09775</name>
</gene>
<organism evidence="1">
    <name type="scientific">Gulosibacter sediminis</name>
    <dbReference type="NCBI Taxonomy" id="1729695"/>
    <lineage>
        <taxon>Bacteria</taxon>
        <taxon>Bacillati</taxon>
        <taxon>Actinomycetota</taxon>
        <taxon>Actinomycetes</taxon>
        <taxon>Micrococcales</taxon>
        <taxon>Microbacteriaceae</taxon>
        <taxon>Gulosibacter</taxon>
    </lineage>
</organism>
<proteinExistence type="predicted"/>
<accession>A0ABY4MX91</accession>
<sequence>MTTPAAAVTEIADWFEGYFVDIERLRDEITAELASVFTDARPVVISPPVSERIRQISVAFLERHPRSDGAGIVFELAQLDPAKARLEWWLRDGEKFQRNNFILDPSSERFYDFEKLDWFRGGFHHESRTIAGPYIDHLGVDYYISTLTVPAFVGERKVGIVGSDVRMDDLERVLIPMLAPLPRGAAVLSRHNQVLVGNSGEFSTGVLVAAVPQRFSCVSIPTPGLGLRLLYRD</sequence>
<dbReference type="EMBL" id="CP097160">
    <property type="protein sequence ID" value="UQN14335.1"/>
    <property type="molecule type" value="Genomic_DNA"/>
</dbReference>
<reference evidence="1" key="1">
    <citation type="submission" date="2022-05" db="EMBL/GenBank/DDBJ databases">
        <title>Complete genome sequence of toluene-degrading Gulosibacter sediminis strain ACHW.36C.</title>
        <authorList>
            <person name="Wai A.C."/>
            <person name="Lai G.K."/>
            <person name="Griffin S.D."/>
            <person name="Leung F.C."/>
        </authorList>
    </citation>
    <scope>NUCLEOTIDE SEQUENCE [LARGE SCALE GENOMIC DNA]</scope>
    <source>
        <strain evidence="1">ACHW.36C</strain>
    </source>
</reference>
<dbReference type="Gene3D" id="3.30.450.20">
    <property type="entry name" value="PAS domain"/>
    <property type="match status" value="1"/>
</dbReference>
<dbReference type="Pfam" id="PF22673">
    <property type="entry name" value="MCP-like_PDC_1"/>
    <property type="match status" value="1"/>
</dbReference>
<protein>
    <submittedName>
        <fullName evidence="1">Cache domain-containing protein</fullName>
    </submittedName>
</protein>
<evidence type="ECO:0000313" key="1">
    <source>
        <dbReference type="EMBL" id="UQN14335.1"/>
    </source>
</evidence>
<name>A0ABY4MX91_9MICO</name>
<dbReference type="CDD" id="cd12913">
    <property type="entry name" value="PDC1_MCP_like"/>
    <property type="match status" value="1"/>
</dbReference>